<comment type="similarity">
    <text evidence="1">Belongs to the peptidase S1 family. CLIP subfamily.</text>
</comment>
<keyword evidence="5" id="KW-1185">Reference proteome</keyword>
<evidence type="ECO:0000256" key="1">
    <source>
        <dbReference type="ARBA" id="ARBA00024195"/>
    </source>
</evidence>
<sequence length="171" mass="19241">MKWSQCSAQDTKKTIEQSAVCDGWMWHDRWIATEKRCLPPDTSGENCPQNIQIVVASSVEQVELIIKVDNVISHPSRNESIALLHLEQPVDFRGGSDIAESLSPYRNWINDTIFQESRKSLHPKLFEKASRLSGEDLPAIAFMDFLKLLLVVSSLAGISFLFCCTFALVSK</sequence>
<keyword evidence="2" id="KW-0472">Membrane</keyword>
<dbReference type="InterPro" id="IPR009003">
    <property type="entry name" value="Peptidase_S1_PA"/>
</dbReference>
<reference evidence="5" key="1">
    <citation type="submission" date="2014-01" db="EMBL/GenBank/DDBJ databases">
        <title>The Genome Sequence of Anopheles farauti FAR1 (V2).</title>
        <authorList>
            <consortium name="The Broad Institute Genomics Platform"/>
            <person name="Neafsey D.E."/>
            <person name="Besansky N."/>
            <person name="Howell P."/>
            <person name="Walton C."/>
            <person name="Young S.K."/>
            <person name="Zeng Q."/>
            <person name="Gargeya S."/>
            <person name="Fitzgerald M."/>
            <person name="Haas B."/>
            <person name="Abouelleil A."/>
            <person name="Allen A.W."/>
            <person name="Alvarado L."/>
            <person name="Arachchi H.M."/>
            <person name="Berlin A.M."/>
            <person name="Chapman S.B."/>
            <person name="Gainer-Dewar J."/>
            <person name="Goldberg J."/>
            <person name="Griggs A."/>
            <person name="Gujja S."/>
            <person name="Hansen M."/>
            <person name="Howarth C."/>
            <person name="Imamovic A."/>
            <person name="Ireland A."/>
            <person name="Larimer J."/>
            <person name="McCowan C."/>
            <person name="Murphy C."/>
            <person name="Pearson M."/>
            <person name="Poon T.W."/>
            <person name="Priest M."/>
            <person name="Roberts A."/>
            <person name="Saif S."/>
            <person name="Shea T."/>
            <person name="Sisk P."/>
            <person name="Sykes S."/>
            <person name="Wortman J."/>
            <person name="Nusbaum C."/>
            <person name="Birren B."/>
        </authorList>
    </citation>
    <scope>NUCLEOTIDE SEQUENCE [LARGE SCALE GENOMIC DNA]</scope>
    <source>
        <strain evidence="5">FAR1</strain>
    </source>
</reference>
<dbReference type="GO" id="GO:0004252">
    <property type="term" value="F:serine-type endopeptidase activity"/>
    <property type="evidence" value="ECO:0007669"/>
    <property type="project" value="InterPro"/>
</dbReference>
<dbReference type="InterPro" id="IPR043504">
    <property type="entry name" value="Peptidase_S1_PA_chymotrypsin"/>
</dbReference>
<protein>
    <recommendedName>
        <fullName evidence="3">Peptidase S1 domain-containing protein</fullName>
    </recommendedName>
</protein>
<dbReference type="Proteomes" id="UP000075886">
    <property type="component" value="Unassembled WGS sequence"/>
</dbReference>
<dbReference type="InterPro" id="IPR001254">
    <property type="entry name" value="Trypsin_dom"/>
</dbReference>
<dbReference type="SUPFAM" id="SSF50494">
    <property type="entry name" value="Trypsin-like serine proteases"/>
    <property type="match status" value="1"/>
</dbReference>
<evidence type="ECO:0000313" key="5">
    <source>
        <dbReference type="Proteomes" id="UP000075886"/>
    </source>
</evidence>
<dbReference type="EMBL" id="AXCN02001492">
    <property type="status" value="NOT_ANNOTATED_CDS"/>
    <property type="molecule type" value="Genomic_DNA"/>
</dbReference>
<dbReference type="Pfam" id="PF00089">
    <property type="entry name" value="Trypsin"/>
    <property type="match status" value="1"/>
</dbReference>
<evidence type="ECO:0000313" key="4">
    <source>
        <dbReference type="EnsemblMetazoa" id="AFAF001861-PA"/>
    </source>
</evidence>
<feature type="transmembrane region" description="Helical" evidence="2">
    <location>
        <begin position="148"/>
        <end position="169"/>
    </location>
</feature>
<reference evidence="4" key="2">
    <citation type="submission" date="2020-05" db="UniProtKB">
        <authorList>
            <consortium name="EnsemblMetazoa"/>
        </authorList>
    </citation>
    <scope>IDENTIFICATION</scope>
    <source>
        <strain evidence="4">FAR1</strain>
    </source>
</reference>
<feature type="domain" description="Peptidase S1" evidence="3">
    <location>
        <begin position="16"/>
        <end position="93"/>
    </location>
</feature>
<organism evidence="4 5">
    <name type="scientific">Anopheles farauti</name>
    <dbReference type="NCBI Taxonomy" id="69004"/>
    <lineage>
        <taxon>Eukaryota</taxon>
        <taxon>Metazoa</taxon>
        <taxon>Ecdysozoa</taxon>
        <taxon>Arthropoda</taxon>
        <taxon>Hexapoda</taxon>
        <taxon>Insecta</taxon>
        <taxon>Pterygota</taxon>
        <taxon>Neoptera</taxon>
        <taxon>Endopterygota</taxon>
        <taxon>Diptera</taxon>
        <taxon>Nematocera</taxon>
        <taxon>Culicoidea</taxon>
        <taxon>Culicidae</taxon>
        <taxon>Anophelinae</taxon>
        <taxon>Anopheles</taxon>
    </lineage>
</organism>
<evidence type="ECO:0000256" key="2">
    <source>
        <dbReference type="SAM" id="Phobius"/>
    </source>
</evidence>
<evidence type="ECO:0000259" key="3">
    <source>
        <dbReference type="Pfam" id="PF00089"/>
    </source>
</evidence>
<dbReference type="Gene3D" id="2.40.10.10">
    <property type="entry name" value="Trypsin-like serine proteases"/>
    <property type="match status" value="1"/>
</dbReference>
<keyword evidence="2" id="KW-0812">Transmembrane</keyword>
<dbReference type="VEuPathDB" id="VectorBase:AFAF001861"/>
<keyword evidence="2" id="KW-1133">Transmembrane helix</keyword>
<dbReference type="EnsemblMetazoa" id="AFAF001861-RA">
    <property type="protein sequence ID" value="AFAF001861-PA"/>
    <property type="gene ID" value="AFAF001861"/>
</dbReference>
<dbReference type="AlphaFoldDB" id="A0A182Q2L7"/>
<dbReference type="GO" id="GO:0006508">
    <property type="term" value="P:proteolysis"/>
    <property type="evidence" value="ECO:0007669"/>
    <property type="project" value="InterPro"/>
</dbReference>
<accession>A0A182Q2L7</accession>
<name>A0A182Q2L7_9DIPT</name>
<proteinExistence type="inferred from homology"/>